<dbReference type="NCBIfam" id="TIGR01410">
    <property type="entry name" value="tatB"/>
    <property type="match status" value="1"/>
</dbReference>
<organism evidence="11 12">
    <name type="scientific">Hyphobacterium vulgare</name>
    <dbReference type="NCBI Taxonomy" id="1736751"/>
    <lineage>
        <taxon>Bacteria</taxon>
        <taxon>Pseudomonadati</taxon>
        <taxon>Pseudomonadota</taxon>
        <taxon>Alphaproteobacteria</taxon>
        <taxon>Maricaulales</taxon>
        <taxon>Maricaulaceae</taxon>
        <taxon>Hyphobacterium</taxon>
    </lineage>
</organism>
<evidence type="ECO:0000313" key="11">
    <source>
        <dbReference type="EMBL" id="MFC2925084.1"/>
    </source>
</evidence>
<keyword evidence="7 9" id="KW-0811">Translocation</keyword>
<evidence type="ECO:0000256" key="8">
    <source>
        <dbReference type="ARBA" id="ARBA00023136"/>
    </source>
</evidence>
<evidence type="ECO:0000256" key="6">
    <source>
        <dbReference type="ARBA" id="ARBA00022989"/>
    </source>
</evidence>
<gene>
    <name evidence="9 11" type="primary">tatB</name>
    <name evidence="11" type="ORF">ACFOOR_03085</name>
</gene>
<dbReference type="InterPro" id="IPR018448">
    <property type="entry name" value="TatB"/>
</dbReference>
<comment type="function">
    <text evidence="9">Part of the twin-arginine translocation (Tat) system that transports large folded proteins containing a characteristic twin-arginine motif in their signal peptide across membranes. Together with TatC, TatB is part of a receptor directly interacting with Tat signal peptides. TatB may form an oligomeric binding site that transiently accommodates folded Tat precursor proteins before their translocation.</text>
</comment>
<dbReference type="Gene3D" id="1.20.5.3310">
    <property type="match status" value="1"/>
</dbReference>
<dbReference type="EMBL" id="JBHRSV010000001">
    <property type="protein sequence ID" value="MFC2925084.1"/>
    <property type="molecule type" value="Genomic_DNA"/>
</dbReference>
<feature type="compositionally biased region" description="Low complexity" evidence="10">
    <location>
        <begin position="104"/>
        <end position="117"/>
    </location>
</feature>
<accession>A0ABV6ZUL4</accession>
<evidence type="ECO:0000256" key="7">
    <source>
        <dbReference type="ARBA" id="ARBA00023010"/>
    </source>
</evidence>
<evidence type="ECO:0000256" key="4">
    <source>
        <dbReference type="ARBA" id="ARBA00022692"/>
    </source>
</evidence>
<keyword evidence="6 9" id="KW-1133">Transmembrane helix</keyword>
<evidence type="ECO:0000256" key="10">
    <source>
        <dbReference type="SAM" id="MobiDB-lite"/>
    </source>
</evidence>
<comment type="caution">
    <text evidence="11">The sequence shown here is derived from an EMBL/GenBank/DDBJ whole genome shotgun (WGS) entry which is preliminary data.</text>
</comment>
<comment type="similarity">
    <text evidence="9">Belongs to the TatB family.</text>
</comment>
<keyword evidence="12" id="KW-1185">Reference proteome</keyword>
<evidence type="ECO:0000256" key="1">
    <source>
        <dbReference type="ARBA" id="ARBA00004167"/>
    </source>
</evidence>
<dbReference type="PANTHER" id="PTHR33162">
    <property type="entry name" value="SEC-INDEPENDENT PROTEIN TRANSLOCASE PROTEIN TATA, CHLOROPLASTIC"/>
    <property type="match status" value="1"/>
</dbReference>
<comment type="subcellular location">
    <subcellularLocation>
        <location evidence="9">Cell membrane</location>
        <topology evidence="9">Single-pass membrane protein</topology>
    </subcellularLocation>
    <subcellularLocation>
        <location evidence="1">Membrane</location>
        <topology evidence="1">Single-pass membrane protein</topology>
    </subcellularLocation>
</comment>
<dbReference type="InterPro" id="IPR003369">
    <property type="entry name" value="TatA/B/E"/>
</dbReference>
<protein>
    <recommendedName>
        <fullName evidence="9">Sec-independent protein translocase protein TatB</fullName>
    </recommendedName>
</protein>
<keyword evidence="8 9" id="KW-0472">Membrane</keyword>
<sequence length="142" mass="15460">MNPGIGMPEIAVLLLLALIVVGPAELPKMMRTIGRFVNQARSMAKDFQRSFDEMGRESELADLRKEIENLKSANPVGEISEELRKAKEDLRHAEAVGSKEKAVKPAAKPVADLVPDDGNTIAPPREKPKPAQPIKTGAPEDE</sequence>
<proteinExistence type="inferred from homology"/>
<reference evidence="12" key="1">
    <citation type="journal article" date="2019" name="Int. J. Syst. Evol. Microbiol.">
        <title>The Global Catalogue of Microorganisms (GCM) 10K type strain sequencing project: providing services to taxonomists for standard genome sequencing and annotation.</title>
        <authorList>
            <consortium name="The Broad Institute Genomics Platform"/>
            <consortium name="The Broad Institute Genome Sequencing Center for Infectious Disease"/>
            <person name="Wu L."/>
            <person name="Ma J."/>
        </authorList>
    </citation>
    <scope>NUCLEOTIDE SEQUENCE [LARGE SCALE GENOMIC DNA]</scope>
    <source>
        <strain evidence="12">KCTC 52487</strain>
    </source>
</reference>
<comment type="subunit">
    <text evidence="9">The Tat system comprises two distinct complexes: a TatABC complex, containing multiple copies of TatA, TatB and TatC subunits, and a separate TatA complex, containing only TatA subunits. Substrates initially bind to the TatABC complex, which probably triggers association of the separate TatA complex to form the active translocon.</text>
</comment>
<feature type="compositionally biased region" description="Basic and acidic residues" evidence="10">
    <location>
        <begin position="93"/>
        <end position="103"/>
    </location>
</feature>
<feature type="region of interest" description="Disordered" evidence="10">
    <location>
        <begin position="93"/>
        <end position="142"/>
    </location>
</feature>
<evidence type="ECO:0000256" key="9">
    <source>
        <dbReference type="HAMAP-Rule" id="MF_00237"/>
    </source>
</evidence>
<evidence type="ECO:0000256" key="5">
    <source>
        <dbReference type="ARBA" id="ARBA00022927"/>
    </source>
</evidence>
<dbReference type="RefSeq" id="WP_343163964.1">
    <property type="nucleotide sequence ID" value="NZ_JBHRSV010000001.1"/>
</dbReference>
<keyword evidence="4 9" id="KW-0812">Transmembrane</keyword>
<evidence type="ECO:0000256" key="3">
    <source>
        <dbReference type="ARBA" id="ARBA00022475"/>
    </source>
</evidence>
<keyword evidence="3 9" id="KW-1003">Cell membrane</keyword>
<dbReference type="Proteomes" id="UP001595379">
    <property type="component" value="Unassembled WGS sequence"/>
</dbReference>
<keyword evidence="5 9" id="KW-0653">Protein transport</keyword>
<keyword evidence="2 9" id="KW-0813">Transport</keyword>
<name>A0ABV6ZUL4_9PROT</name>
<evidence type="ECO:0000313" key="12">
    <source>
        <dbReference type="Proteomes" id="UP001595379"/>
    </source>
</evidence>
<dbReference type="PRINTS" id="PR01506">
    <property type="entry name" value="TATBPROTEIN"/>
</dbReference>
<dbReference type="Pfam" id="PF02416">
    <property type="entry name" value="TatA_B_E"/>
    <property type="match status" value="1"/>
</dbReference>
<dbReference type="HAMAP" id="MF_00237">
    <property type="entry name" value="TatB"/>
    <property type="match status" value="1"/>
</dbReference>
<dbReference type="PANTHER" id="PTHR33162:SF1">
    <property type="entry name" value="SEC-INDEPENDENT PROTEIN TRANSLOCASE PROTEIN TATA, CHLOROPLASTIC"/>
    <property type="match status" value="1"/>
</dbReference>
<evidence type="ECO:0000256" key="2">
    <source>
        <dbReference type="ARBA" id="ARBA00022448"/>
    </source>
</evidence>